<dbReference type="eggNOG" id="COG3764">
    <property type="taxonomic scope" value="Bacteria"/>
</dbReference>
<dbReference type="SUPFAM" id="SSF63817">
    <property type="entry name" value="Sortase"/>
    <property type="match status" value="1"/>
</dbReference>
<dbReference type="PATRIC" id="fig|742738.3.peg.3886"/>
<evidence type="ECO:0008006" key="6">
    <source>
        <dbReference type="Google" id="ProtNLM"/>
    </source>
</evidence>
<dbReference type="CDD" id="cd06166">
    <property type="entry name" value="Sortase_D_2"/>
    <property type="match status" value="1"/>
</dbReference>
<organism evidence="4 5">
    <name type="scientific">Flavonifractor plautii 1_3_50AFAA</name>
    <dbReference type="NCBI Taxonomy" id="742738"/>
    <lineage>
        <taxon>Bacteria</taxon>
        <taxon>Bacillati</taxon>
        <taxon>Bacillota</taxon>
        <taxon>Clostridia</taxon>
        <taxon>Eubacteriales</taxon>
        <taxon>Oscillospiraceae</taxon>
        <taxon>Flavonifractor</taxon>
    </lineage>
</organism>
<comment type="caution">
    <text evidence="4">The sequence shown here is derived from an EMBL/GenBank/DDBJ whole genome shotgun (WGS) entry which is preliminary data.</text>
</comment>
<dbReference type="RefSeq" id="WP_050001792.1">
    <property type="nucleotide sequence ID" value="NZ_KN174167.1"/>
</dbReference>
<dbReference type="Gene3D" id="2.40.260.10">
    <property type="entry name" value="Sortase"/>
    <property type="match status" value="1"/>
</dbReference>
<dbReference type="AlphaFoldDB" id="A0A096CED0"/>
<dbReference type="InterPro" id="IPR042000">
    <property type="entry name" value="Sortase_D_2"/>
</dbReference>
<evidence type="ECO:0000313" key="5">
    <source>
        <dbReference type="Proteomes" id="UP000029585"/>
    </source>
</evidence>
<dbReference type="InterPro" id="IPR005754">
    <property type="entry name" value="Sortase"/>
</dbReference>
<evidence type="ECO:0000256" key="2">
    <source>
        <dbReference type="PIRSR" id="PIRSR605754-1"/>
    </source>
</evidence>
<evidence type="ECO:0000256" key="1">
    <source>
        <dbReference type="ARBA" id="ARBA00022801"/>
    </source>
</evidence>
<dbReference type="InterPro" id="IPR023365">
    <property type="entry name" value="Sortase_dom-sf"/>
</dbReference>
<keyword evidence="3" id="KW-0732">Signal</keyword>
<feature type="chain" id="PRO_5001925304" description="Sortase" evidence="3">
    <location>
        <begin position="24"/>
        <end position="248"/>
    </location>
</feature>
<evidence type="ECO:0000313" key="4">
    <source>
        <dbReference type="EMBL" id="KGF53267.1"/>
    </source>
</evidence>
<reference evidence="4 5" key="1">
    <citation type="submission" date="2011-08" db="EMBL/GenBank/DDBJ databases">
        <title>The Genome Sequence of Clostridium orbiscindens 1_3_50AFAA.</title>
        <authorList>
            <consortium name="The Broad Institute Genome Sequencing Platform"/>
            <person name="Earl A."/>
            <person name="Ward D."/>
            <person name="Feldgarden M."/>
            <person name="Gevers D."/>
            <person name="Daigneault M."/>
            <person name="Strauss J."/>
            <person name="Allen-Vercoe E."/>
            <person name="Young S.K."/>
            <person name="Zeng Q."/>
            <person name="Gargeya S."/>
            <person name="Fitzgerald M."/>
            <person name="Haas B."/>
            <person name="Abouelleil A."/>
            <person name="Alvarado L."/>
            <person name="Arachchi H.M."/>
            <person name="Berlin A."/>
            <person name="Brown A."/>
            <person name="Chapman S.B."/>
            <person name="Chen Z."/>
            <person name="Dunbar C."/>
            <person name="Freedman E."/>
            <person name="Gearin G."/>
            <person name="Gellesch M."/>
            <person name="Goldberg J."/>
            <person name="Griggs A."/>
            <person name="Gujja S."/>
            <person name="Heiman D."/>
            <person name="Howarth C."/>
            <person name="Larson L."/>
            <person name="Lui A."/>
            <person name="MacDonald P.J.P."/>
            <person name="Montmayeur A."/>
            <person name="Murphy C."/>
            <person name="Neiman D."/>
            <person name="Pearson M."/>
            <person name="Priest M."/>
            <person name="Roberts A."/>
            <person name="Saif S."/>
            <person name="Shea T."/>
            <person name="Shenoy N."/>
            <person name="Sisk P."/>
            <person name="Stolte C."/>
            <person name="Sykes S."/>
            <person name="Wortman J."/>
            <person name="Nusbaum C."/>
            <person name="Birren B."/>
        </authorList>
    </citation>
    <scope>NUCLEOTIDE SEQUENCE [LARGE SCALE GENOMIC DNA]</scope>
    <source>
        <strain evidence="4 5">1_3_50AFAA</strain>
    </source>
</reference>
<evidence type="ECO:0000256" key="3">
    <source>
        <dbReference type="SAM" id="SignalP"/>
    </source>
</evidence>
<dbReference type="Proteomes" id="UP000029585">
    <property type="component" value="Unassembled WGS sequence"/>
</dbReference>
<dbReference type="EMBL" id="ADLO01000114">
    <property type="protein sequence ID" value="KGF53267.1"/>
    <property type="molecule type" value="Genomic_DNA"/>
</dbReference>
<feature type="active site" description="Acyl-thioester intermediate" evidence="2">
    <location>
        <position position="230"/>
    </location>
</feature>
<accession>A0A096CED0</accession>
<feature type="active site" description="Proton donor/acceptor" evidence="2">
    <location>
        <position position="170"/>
    </location>
</feature>
<protein>
    <recommendedName>
        <fullName evidence="6">Sortase</fullName>
    </recommendedName>
</protein>
<name>A0A096CED0_FLAPL</name>
<dbReference type="HOGENOM" id="CLU_066855_0_0_9"/>
<keyword evidence="5" id="KW-1185">Reference proteome</keyword>
<keyword evidence="1" id="KW-0378">Hydrolase</keyword>
<dbReference type="Pfam" id="PF04203">
    <property type="entry name" value="Sortase"/>
    <property type="match status" value="1"/>
</dbReference>
<dbReference type="GO" id="GO:0016787">
    <property type="term" value="F:hydrolase activity"/>
    <property type="evidence" value="ECO:0007669"/>
    <property type="project" value="UniProtKB-KW"/>
</dbReference>
<sequence>MKLFQRITLALMGCMLLSTPAMAADYSFETKAPADYYGSTAYEEVYGAQYNYGGQNAVDFLDPLADSAPSPLAGNTIEYGIGSSSGSIYPDGTSNDYPLQWGGPSVTPVTAFTPVSDVEQANGSIGTLSIPSLGIRYRVYDGTSSASMRKGVGHFPSTSAWSGNIGLCGHNRGSSHNIGSIKNLEVGDAIRYETSLGTRTYSVSYVGIIDWTDWSYLNATSDNRITLITCLADQPPKRVCVQGIEVSS</sequence>
<proteinExistence type="predicted"/>
<dbReference type="NCBIfam" id="TIGR01076">
    <property type="entry name" value="sortase_fam"/>
    <property type="match status" value="1"/>
</dbReference>
<feature type="signal peptide" evidence="3">
    <location>
        <begin position="1"/>
        <end position="23"/>
    </location>
</feature>
<gene>
    <name evidence="4" type="ORF">HMPREF9460_03776</name>
</gene>